<comment type="subcellular location">
    <subcellularLocation>
        <location evidence="1">Membrane</location>
        <topology evidence="1">Single-pass type I membrane protein</topology>
    </subcellularLocation>
</comment>
<evidence type="ECO:0000256" key="2">
    <source>
        <dbReference type="ARBA" id="ARBA00022614"/>
    </source>
</evidence>
<keyword evidence="2" id="KW-0433">Leucine-rich repeat</keyword>
<dbReference type="InterPro" id="IPR013103">
    <property type="entry name" value="RVT_2"/>
</dbReference>
<proteinExistence type="predicted"/>
<feature type="domain" description="Reverse transcriptase Ty1/copia-type" evidence="5">
    <location>
        <begin position="189"/>
        <end position="375"/>
    </location>
</feature>
<dbReference type="Proteomes" id="UP000326396">
    <property type="component" value="Linkage Group LG7"/>
</dbReference>
<dbReference type="InterPro" id="IPR043502">
    <property type="entry name" value="DNA/RNA_pol_sf"/>
</dbReference>
<feature type="compositionally biased region" description="Basic residues" evidence="4">
    <location>
        <begin position="1"/>
        <end position="12"/>
    </location>
</feature>
<dbReference type="InterPro" id="IPR032675">
    <property type="entry name" value="LRR_dom_sf"/>
</dbReference>
<dbReference type="FunFam" id="3.80.10.10:FF:000383">
    <property type="entry name" value="Leucine-rich repeat receptor protein kinase EMS1"/>
    <property type="match status" value="1"/>
</dbReference>
<evidence type="ECO:0000259" key="5">
    <source>
        <dbReference type="Pfam" id="PF07727"/>
    </source>
</evidence>
<accession>A0A5N6LYW7</accession>
<dbReference type="InterPro" id="IPR051824">
    <property type="entry name" value="LRR_Rcpt-Like_S/T_Kinase"/>
</dbReference>
<keyword evidence="7" id="KW-1185">Reference proteome</keyword>
<reference evidence="6 7" key="1">
    <citation type="submission" date="2019-05" db="EMBL/GenBank/DDBJ databases">
        <title>Mikania micrantha, genome provides insights into the molecular mechanism of rapid growth.</title>
        <authorList>
            <person name="Liu B."/>
        </authorList>
    </citation>
    <scope>NUCLEOTIDE SEQUENCE [LARGE SCALE GENOMIC DNA]</scope>
    <source>
        <strain evidence="6">NLD-2019</strain>
        <tissue evidence="6">Leaf</tissue>
    </source>
</reference>
<dbReference type="Gene3D" id="3.80.10.10">
    <property type="entry name" value="Ribonuclease Inhibitor"/>
    <property type="match status" value="1"/>
</dbReference>
<dbReference type="AlphaFoldDB" id="A0A5N6LYW7"/>
<dbReference type="SUPFAM" id="SSF52058">
    <property type="entry name" value="L domain-like"/>
    <property type="match status" value="1"/>
</dbReference>
<name>A0A5N6LYW7_9ASTR</name>
<protein>
    <recommendedName>
        <fullName evidence="5">Reverse transcriptase Ty1/copia-type domain-containing protein</fullName>
    </recommendedName>
</protein>
<feature type="region of interest" description="Disordered" evidence="4">
    <location>
        <begin position="1"/>
        <end position="21"/>
    </location>
</feature>
<keyword evidence="3" id="KW-0677">Repeat</keyword>
<dbReference type="PANTHER" id="PTHR48006:SF81">
    <property type="entry name" value="PROTEIN KINASE DOMAIN-CONTAINING PROTEIN"/>
    <property type="match status" value="1"/>
</dbReference>
<organism evidence="6 7">
    <name type="scientific">Mikania micrantha</name>
    <name type="common">bitter vine</name>
    <dbReference type="NCBI Taxonomy" id="192012"/>
    <lineage>
        <taxon>Eukaryota</taxon>
        <taxon>Viridiplantae</taxon>
        <taxon>Streptophyta</taxon>
        <taxon>Embryophyta</taxon>
        <taxon>Tracheophyta</taxon>
        <taxon>Spermatophyta</taxon>
        <taxon>Magnoliopsida</taxon>
        <taxon>eudicotyledons</taxon>
        <taxon>Gunneridae</taxon>
        <taxon>Pentapetalae</taxon>
        <taxon>asterids</taxon>
        <taxon>campanulids</taxon>
        <taxon>Asterales</taxon>
        <taxon>Asteraceae</taxon>
        <taxon>Asteroideae</taxon>
        <taxon>Heliantheae alliance</taxon>
        <taxon>Eupatorieae</taxon>
        <taxon>Mikania</taxon>
    </lineage>
</organism>
<dbReference type="OrthoDB" id="1909482at2759"/>
<evidence type="ECO:0000313" key="7">
    <source>
        <dbReference type="Proteomes" id="UP000326396"/>
    </source>
</evidence>
<dbReference type="EMBL" id="SZYD01000017">
    <property type="protein sequence ID" value="KAD3066741.1"/>
    <property type="molecule type" value="Genomic_DNA"/>
</dbReference>
<dbReference type="PANTHER" id="PTHR48006">
    <property type="entry name" value="LEUCINE-RICH REPEAT-CONTAINING PROTEIN DDB_G0281931-RELATED"/>
    <property type="match status" value="1"/>
</dbReference>
<evidence type="ECO:0000256" key="1">
    <source>
        <dbReference type="ARBA" id="ARBA00004479"/>
    </source>
</evidence>
<dbReference type="GO" id="GO:0016020">
    <property type="term" value="C:membrane"/>
    <property type="evidence" value="ECO:0007669"/>
    <property type="project" value="UniProtKB-SubCell"/>
</dbReference>
<dbReference type="Pfam" id="PF07727">
    <property type="entry name" value="RVT_2"/>
    <property type="match status" value="1"/>
</dbReference>
<dbReference type="SUPFAM" id="SSF56672">
    <property type="entry name" value="DNA/RNA polymerases"/>
    <property type="match status" value="1"/>
</dbReference>
<evidence type="ECO:0000256" key="4">
    <source>
        <dbReference type="SAM" id="MobiDB-lite"/>
    </source>
</evidence>
<gene>
    <name evidence="6" type="ORF">E3N88_34621</name>
</gene>
<evidence type="ECO:0000313" key="6">
    <source>
        <dbReference type="EMBL" id="KAD3066741.1"/>
    </source>
</evidence>
<comment type="caution">
    <text evidence="6">The sequence shown here is derived from an EMBL/GenBank/DDBJ whole genome shotgun (WGS) entry which is preliminary data.</text>
</comment>
<evidence type="ECO:0000256" key="3">
    <source>
        <dbReference type="ARBA" id="ARBA00022737"/>
    </source>
</evidence>
<sequence>MMQKPQRTKPTRHSPIGNRQSSDLVRNYLSGTIPREWGSMEQILNISLLGNRLTGPIPRELGNISTLKSLTVEDNMMSGEIPFELGNLRSIERLFLNSNFFAGELPASFANLTSMKEFRIGSNNFSGKIPDFIVNWTNLTGLRIMASGLEGPIPSGITLLTTLTDLRISDLGGPDMPCPSFKDTSFDNLPVVKPATIRTVLSLALLQGWDISQLDVKNAFLHGNLKETVFMHQRIGFHHPSYPNHVCRLRKSLYSLKQAPQAWYKRVTDYVTTMGFHHSSCDHSLFTYRRGRDTTYMLLYVDDIILITSSAVLKQNFLSLLSSEFAMKDLGPLSYFLGISVTRDDHGMFLSQHQNVLDILKKANMVDCNPVHTPVDTSEKLGALDGDLLNDPTTYRSLAGALQYLTFTRPDISYAVQHMPIGQAARTPVSQRPVTVFFLVTISSHGHIKDRQPFHVLAQKLNTEVLPTQLPNFVGSVIFYSSWDILPNVLLSFIVTMLARFI</sequence>